<protein>
    <recommendedName>
        <fullName evidence="8">CW-type domain-containing protein</fullName>
    </recommendedName>
</protein>
<evidence type="ECO:0000256" key="3">
    <source>
        <dbReference type="ARBA" id="ARBA00022771"/>
    </source>
</evidence>
<keyword evidence="3" id="KW-0863">Zinc-finger</keyword>
<dbReference type="Gene3D" id="3.30.40.100">
    <property type="match status" value="1"/>
</dbReference>
<evidence type="ECO:0000256" key="2">
    <source>
        <dbReference type="ARBA" id="ARBA00022723"/>
    </source>
</evidence>
<accession>A0A9D3MP53</accession>
<feature type="compositionally biased region" description="Low complexity" evidence="7">
    <location>
        <begin position="461"/>
        <end position="485"/>
    </location>
</feature>
<keyword evidence="6" id="KW-0539">Nucleus</keyword>
<evidence type="ECO:0000256" key="1">
    <source>
        <dbReference type="ARBA" id="ARBA00004123"/>
    </source>
</evidence>
<dbReference type="PANTHER" id="PTHR23336:SF17">
    <property type="entry name" value="MORC FAMILY CW-TYPE ZINC FINGER PROTEIN 3"/>
    <property type="match status" value="1"/>
</dbReference>
<keyword evidence="4" id="KW-0862">Zinc</keyword>
<dbReference type="Pfam" id="PF13589">
    <property type="entry name" value="HATPase_c_3"/>
    <property type="match status" value="1"/>
</dbReference>
<dbReference type="InterPro" id="IPR011124">
    <property type="entry name" value="Znf_CW"/>
</dbReference>
<keyword evidence="10" id="KW-1185">Reference proteome</keyword>
<evidence type="ECO:0000313" key="10">
    <source>
        <dbReference type="Proteomes" id="UP001044222"/>
    </source>
</evidence>
<dbReference type="InterPro" id="IPR036890">
    <property type="entry name" value="HATPase_C_sf"/>
</dbReference>
<gene>
    <name evidence="9" type="ORF">ANANG_G00062240</name>
</gene>
<dbReference type="Proteomes" id="UP001044222">
    <property type="component" value="Unassembled WGS sequence"/>
</dbReference>
<reference evidence="9" key="1">
    <citation type="submission" date="2021-01" db="EMBL/GenBank/DDBJ databases">
        <title>A chromosome-scale assembly of European eel, Anguilla anguilla.</title>
        <authorList>
            <person name="Henkel C."/>
            <person name="Jong-Raadsen S.A."/>
            <person name="Dufour S."/>
            <person name="Weltzien F.-A."/>
            <person name="Palstra A.P."/>
            <person name="Pelster B."/>
            <person name="Spaink H.P."/>
            <person name="Van Den Thillart G.E."/>
            <person name="Jansen H."/>
            <person name="Zahm M."/>
            <person name="Klopp C."/>
            <person name="Cedric C."/>
            <person name="Louis A."/>
            <person name="Berthelot C."/>
            <person name="Parey E."/>
            <person name="Roest Crollius H."/>
            <person name="Montfort J."/>
            <person name="Robinson-Rechavi M."/>
            <person name="Bucao C."/>
            <person name="Bouchez O."/>
            <person name="Gislard M."/>
            <person name="Lluch J."/>
            <person name="Milhes M."/>
            <person name="Lampietro C."/>
            <person name="Lopez Roques C."/>
            <person name="Donnadieu C."/>
            <person name="Braasch I."/>
            <person name="Desvignes T."/>
            <person name="Postlethwait J."/>
            <person name="Bobe J."/>
            <person name="Guiguen Y."/>
            <person name="Dirks R."/>
        </authorList>
    </citation>
    <scope>NUCLEOTIDE SEQUENCE</scope>
    <source>
        <strain evidence="9">Tag_6206</strain>
        <tissue evidence="9">Liver</tissue>
    </source>
</reference>
<dbReference type="PROSITE" id="PS51050">
    <property type="entry name" value="ZF_CW"/>
    <property type="match status" value="1"/>
</dbReference>
<evidence type="ECO:0000313" key="9">
    <source>
        <dbReference type="EMBL" id="KAG5852422.1"/>
    </source>
</evidence>
<feature type="compositionally biased region" description="Low complexity" evidence="7">
    <location>
        <begin position="507"/>
        <end position="525"/>
    </location>
</feature>
<dbReference type="Pfam" id="PF17942">
    <property type="entry name" value="Morc6_S5"/>
    <property type="match status" value="1"/>
</dbReference>
<evidence type="ECO:0000259" key="8">
    <source>
        <dbReference type="PROSITE" id="PS51050"/>
    </source>
</evidence>
<evidence type="ECO:0000256" key="6">
    <source>
        <dbReference type="ARBA" id="ARBA00023242"/>
    </source>
</evidence>
<keyword evidence="5" id="KW-0175">Coiled coil</keyword>
<dbReference type="GO" id="GO:0016605">
    <property type="term" value="C:PML body"/>
    <property type="evidence" value="ECO:0007669"/>
    <property type="project" value="TreeGrafter"/>
</dbReference>
<dbReference type="Pfam" id="PF07496">
    <property type="entry name" value="zf-CW"/>
    <property type="match status" value="1"/>
</dbReference>
<keyword evidence="2" id="KW-0479">Metal-binding</keyword>
<evidence type="ECO:0000256" key="4">
    <source>
        <dbReference type="ARBA" id="ARBA00022833"/>
    </source>
</evidence>
<comment type="subcellular location">
    <subcellularLocation>
        <location evidence="1">Nucleus</location>
    </subcellularLocation>
</comment>
<dbReference type="GO" id="GO:0008270">
    <property type="term" value="F:zinc ion binding"/>
    <property type="evidence" value="ECO:0007669"/>
    <property type="project" value="UniProtKB-KW"/>
</dbReference>
<feature type="compositionally biased region" description="Basic and acidic residues" evidence="7">
    <location>
        <begin position="438"/>
        <end position="454"/>
    </location>
</feature>
<dbReference type="AlphaFoldDB" id="A0A9D3MP53"/>
<organism evidence="9 10">
    <name type="scientific">Anguilla anguilla</name>
    <name type="common">European freshwater eel</name>
    <name type="synonym">Muraena anguilla</name>
    <dbReference type="NCBI Taxonomy" id="7936"/>
    <lineage>
        <taxon>Eukaryota</taxon>
        <taxon>Metazoa</taxon>
        <taxon>Chordata</taxon>
        <taxon>Craniata</taxon>
        <taxon>Vertebrata</taxon>
        <taxon>Euteleostomi</taxon>
        <taxon>Actinopterygii</taxon>
        <taxon>Neopterygii</taxon>
        <taxon>Teleostei</taxon>
        <taxon>Anguilliformes</taxon>
        <taxon>Anguillidae</taxon>
        <taxon>Anguilla</taxon>
    </lineage>
</organism>
<comment type="caution">
    <text evidence="9">The sequence shown here is derived from an EMBL/GenBank/DDBJ whole genome shotgun (WGS) entry which is preliminary data.</text>
</comment>
<dbReference type="InterPro" id="IPR045261">
    <property type="entry name" value="MORC_ATPase"/>
</dbReference>
<name>A0A9D3MP53_ANGAN</name>
<feature type="compositionally biased region" description="Acidic residues" evidence="7">
    <location>
        <begin position="427"/>
        <end position="437"/>
    </location>
</feature>
<dbReference type="PANTHER" id="PTHR23336">
    <property type="entry name" value="ZINC FINGER CW-TYPE COILED-COIL DOMAIN PROTEIN 3"/>
    <property type="match status" value="1"/>
</dbReference>
<dbReference type="EMBL" id="JAFIRN010000003">
    <property type="protein sequence ID" value="KAG5852422.1"/>
    <property type="molecule type" value="Genomic_DNA"/>
</dbReference>
<dbReference type="Gene3D" id="3.30.565.10">
    <property type="entry name" value="Histidine kinase-like ATPase, C-terminal domain"/>
    <property type="match status" value="1"/>
</dbReference>
<evidence type="ECO:0000256" key="5">
    <source>
        <dbReference type="ARBA" id="ARBA00023054"/>
    </source>
</evidence>
<feature type="domain" description="CW-type" evidence="8">
    <location>
        <begin position="381"/>
        <end position="433"/>
    </location>
</feature>
<dbReference type="SUPFAM" id="SSF55874">
    <property type="entry name" value="ATPase domain of HSP90 chaperone/DNA topoisomerase II/histidine kinase"/>
    <property type="match status" value="1"/>
</dbReference>
<dbReference type="InterPro" id="IPR041006">
    <property type="entry name" value="Morc_S5"/>
</dbReference>
<evidence type="ECO:0000256" key="7">
    <source>
        <dbReference type="SAM" id="MobiDB-lite"/>
    </source>
</evidence>
<feature type="region of interest" description="Disordered" evidence="7">
    <location>
        <begin position="427"/>
        <end position="537"/>
    </location>
</feature>
<sequence length="611" mass="69443">MARKSAGNIPLSAMSPKYLHTNCTSHTWAFGAFAELIDNAYDPDVNAKHLWIDWTQIKDKECLIIMDDGAGLDYNKMLKMLSFGYSDKKTIRGHAPVGLYGNGFKSGSMRLGKDVIVFSKTQDIMSVGLLSQTIEPGDRDSLEAILKHSLFKTEKELLQELQAINTMPPMGSTGTRIIIWNLRSSKDGQTEFDLKTNRYDIRIPHVDSGDVNNHQNTNKNSEPESRYSLRAYCSILYLKPRMQIIIRGQKVQAQLVSKSLAHTRKDRYTPKFLMKPIPITFGYGTKDSGHYGIMMYNKKRLIRAYERVGCQRKGNGVGIIGIIECDFLTPTHNKQDFDDTEEYRKVKHKLGEKLEEYWKQMRHTKKKKNPNCNMEIEDMEKSPDQNWAQCDICQRWRKLPDGIDASKLPDKWFCYLNPDPQYRNCEAEEELKDSEDEQPYKKTYKQEEKQHQENRQQNAEGSVPSPSTSSTHSTHSGTTLYHSGTTAGGNVTHFTPPTSTPLNSSGPRPSAQSTPRSSSTWSTPTHPRRLSLTPELVKKRARVQLSDEALAEESMETNTTATAAFAPSAVRQQVSVETQTEGVAKVKEEEEEERTWSLREDVPKIQIRCSS</sequence>
<proteinExistence type="predicted"/>
<dbReference type="GO" id="GO:0016887">
    <property type="term" value="F:ATP hydrolysis activity"/>
    <property type="evidence" value="ECO:0007669"/>
    <property type="project" value="InterPro"/>
</dbReference>
<feature type="compositionally biased region" description="Polar residues" evidence="7">
    <location>
        <begin position="488"/>
        <end position="506"/>
    </location>
</feature>